<organism evidence="2 3">
    <name type="scientific">Trametes cubensis</name>
    <dbReference type="NCBI Taxonomy" id="1111947"/>
    <lineage>
        <taxon>Eukaryota</taxon>
        <taxon>Fungi</taxon>
        <taxon>Dikarya</taxon>
        <taxon>Basidiomycota</taxon>
        <taxon>Agaricomycotina</taxon>
        <taxon>Agaricomycetes</taxon>
        <taxon>Polyporales</taxon>
        <taxon>Polyporaceae</taxon>
        <taxon>Trametes</taxon>
    </lineage>
</organism>
<evidence type="ECO:0000313" key="2">
    <source>
        <dbReference type="EMBL" id="KAJ8473255.1"/>
    </source>
</evidence>
<feature type="region of interest" description="Disordered" evidence="1">
    <location>
        <begin position="116"/>
        <end position="266"/>
    </location>
</feature>
<reference evidence="2" key="1">
    <citation type="submission" date="2022-11" db="EMBL/GenBank/DDBJ databases">
        <title>Genome Sequence of Cubamyces cubensis.</title>
        <authorList>
            <person name="Buettner E."/>
        </authorList>
    </citation>
    <scope>NUCLEOTIDE SEQUENCE</scope>
    <source>
        <strain evidence="2">MPL-01</strain>
    </source>
</reference>
<evidence type="ECO:0000313" key="3">
    <source>
        <dbReference type="Proteomes" id="UP001215151"/>
    </source>
</evidence>
<name>A0AAD7X8Z4_9APHY</name>
<comment type="caution">
    <text evidence="2">The sequence shown here is derived from an EMBL/GenBank/DDBJ whole genome shotgun (WGS) entry which is preliminary data.</text>
</comment>
<accession>A0AAD7X8Z4</accession>
<feature type="compositionally biased region" description="Polar residues" evidence="1">
    <location>
        <begin position="257"/>
        <end position="266"/>
    </location>
</feature>
<dbReference type="Proteomes" id="UP001215151">
    <property type="component" value="Unassembled WGS sequence"/>
</dbReference>
<dbReference type="EMBL" id="JAPEVG010000229">
    <property type="protein sequence ID" value="KAJ8473255.1"/>
    <property type="molecule type" value="Genomic_DNA"/>
</dbReference>
<evidence type="ECO:0000256" key="1">
    <source>
        <dbReference type="SAM" id="MobiDB-lite"/>
    </source>
</evidence>
<keyword evidence="3" id="KW-1185">Reference proteome</keyword>
<sequence>MKVHSILKTPIDSNLNAYHLSTIVNPHHEYSELQHRITNPHHLTLFASEHQSLISISDSLHTVGSERHYRFSALFYVEQYRRQPFTRFHRILYCECPKRRIFTILFREYANTNFRGDDFEPVNPLSPSSREEITTVNQDNSQDSVLGEAKSRETDTSSVAPPLPSPGDDGLTRHFLMTHPGQPHRDSMTLSGDSTAIQPQRSERSTPVGSTSESAAVTSQHSAVRVDVQPVPLRSGLTPDRTSVSMPPLGELPTPYSGKTASLTTSSTHNLDNAALGWHLRSSQQESDTMLSSQYPVLSPRETDSSGVNATIWGSEFMDEEEPPPYEPRS</sequence>
<gene>
    <name evidence="2" type="ORF">ONZ51_g7982</name>
</gene>
<dbReference type="AlphaFoldDB" id="A0AAD7X8Z4"/>
<proteinExistence type="predicted"/>
<feature type="compositionally biased region" description="Polar residues" evidence="1">
    <location>
        <begin position="188"/>
        <end position="222"/>
    </location>
</feature>
<feature type="region of interest" description="Disordered" evidence="1">
    <location>
        <begin position="283"/>
        <end position="330"/>
    </location>
</feature>
<feature type="compositionally biased region" description="Polar residues" evidence="1">
    <location>
        <begin position="283"/>
        <end position="296"/>
    </location>
</feature>
<feature type="compositionally biased region" description="Polar residues" evidence="1">
    <location>
        <begin position="134"/>
        <end position="144"/>
    </location>
</feature>
<protein>
    <submittedName>
        <fullName evidence="2">Uncharacterized protein</fullName>
    </submittedName>
</protein>